<dbReference type="PANTHER" id="PTHR42957:SF1">
    <property type="entry name" value="HELICASE MJ1565-RELATED"/>
    <property type="match status" value="1"/>
</dbReference>
<evidence type="ECO:0000259" key="1">
    <source>
        <dbReference type="SMART" id="SM00382"/>
    </source>
</evidence>
<dbReference type="PANTHER" id="PTHR42957">
    <property type="entry name" value="HELICASE MJ1565-RELATED"/>
    <property type="match status" value="1"/>
</dbReference>
<dbReference type="EMBL" id="BAAAOS010000005">
    <property type="protein sequence ID" value="GAA1552782.1"/>
    <property type="molecule type" value="Genomic_DNA"/>
</dbReference>
<dbReference type="Gene3D" id="3.40.50.300">
    <property type="entry name" value="P-loop containing nucleotide triphosphate hydrolases"/>
    <property type="match status" value="2"/>
</dbReference>
<dbReference type="SUPFAM" id="SSF52540">
    <property type="entry name" value="P-loop containing nucleoside triphosphate hydrolases"/>
    <property type="match status" value="1"/>
</dbReference>
<dbReference type="InterPro" id="IPR027417">
    <property type="entry name" value="P-loop_NTPase"/>
</dbReference>
<keyword evidence="3" id="KW-1185">Reference proteome</keyword>
<dbReference type="Proteomes" id="UP001500393">
    <property type="component" value="Unassembled WGS sequence"/>
</dbReference>
<organism evidence="2 3">
    <name type="scientific">Kribbella sancticallisti</name>
    <dbReference type="NCBI Taxonomy" id="460087"/>
    <lineage>
        <taxon>Bacteria</taxon>
        <taxon>Bacillati</taxon>
        <taxon>Actinomycetota</taxon>
        <taxon>Actinomycetes</taxon>
        <taxon>Propionibacteriales</taxon>
        <taxon>Kribbellaceae</taxon>
        <taxon>Kribbella</taxon>
    </lineage>
</organism>
<comment type="caution">
    <text evidence="2">The sequence shown here is derived from an EMBL/GenBank/DDBJ whole genome shotgun (WGS) entry which is preliminary data.</text>
</comment>
<dbReference type="InterPro" id="IPR002789">
    <property type="entry name" value="HerA_central"/>
</dbReference>
<evidence type="ECO:0000313" key="2">
    <source>
        <dbReference type="EMBL" id="GAA1552782.1"/>
    </source>
</evidence>
<dbReference type="InterPro" id="IPR003593">
    <property type="entry name" value="AAA+_ATPase"/>
</dbReference>
<dbReference type="RefSeq" id="WP_344208877.1">
    <property type="nucleotide sequence ID" value="NZ_BAAAOS010000005.1"/>
</dbReference>
<name>A0ABP4MZ07_9ACTN</name>
<sequence>MTAAGSGERLAAYRAVREEIERGVLPLASSVDGHRFAFQASLYDLRLQAGGYVVLGDDRLGQILTLGLAGVDSAELGAADLSLHVRAASGDGVVLDGAAAPFHDAAVRPARPDEVQAWLERIQPRRASLEIGEQLLATGVPARLDAGGFDRHTFLCGQSGSGKTYSLGLVLERLLLETSLRIVILDPNSDHVRLREGRAGGDPGLAARYAEAARGVAVRRGGAGEDRIRLRFAELDSISRAALLGLDPIADRKEYAALSSILETQVEGRQLNTSLNALLTSEQPGAHALGLRAANLGVLDWSVWARDDPGSLLQELEHGERRCLVVDLGSLDTQQEQALVAEAVLSTLWRLRARRVPVLVVIDEAHNVCPAEPRDAVTAIAAEHVIRIAAEGRKFGLYLLLSTQRPQKLQENALSQCDNLLLMRMNSAADLEFLRGVFSFVPGGLIERASTFGQGEALVAGKLASHAGYVRFGARLAEEGGADVPTAWAAVPVRS</sequence>
<feature type="domain" description="AAA+ ATPase" evidence="1">
    <location>
        <begin position="149"/>
        <end position="401"/>
    </location>
</feature>
<protein>
    <recommendedName>
        <fullName evidence="1">AAA+ ATPase domain-containing protein</fullName>
    </recommendedName>
</protein>
<dbReference type="SMART" id="SM00382">
    <property type="entry name" value="AAA"/>
    <property type="match status" value="1"/>
</dbReference>
<dbReference type="Pfam" id="PF01935">
    <property type="entry name" value="DUF87"/>
    <property type="match status" value="1"/>
</dbReference>
<evidence type="ECO:0000313" key="3">
    <source>
        <dbReference type="Proteomes" id="UP001500393"/>
    </source>
</evidence>
<dbReference type="InterPro" id="IPR008571">
    <property type="entry name" value="HerA-like"/>
</dbReference>
<accession>A0ABP4MZ07</accession>
<gene>
    <name evidence="2" type="ORF">GCM10009789_02940</name>
</gene>
<proteinExistence type="predicted"/>
<reference evidence="3" key="1">
    <citation type="journal article" date="2019" name="Int. J. Syst. Evol. Microbiol.">
        <title>The Global Catalogue of Microorganisms (GCM) 10K type strain sequencing project: providing services to taxonomists for standard genome sequencing and annotation.</title>
        <authorList>
            <consortium name="The Broad Institute Genomics Platform"/>
            <consortium name="The Broad Institute Genome Sequencing Center for Infectious Disease"/>
            <person name="Wu L."/>
            <person name="Ma J."/>
        </authorList>
    </citation>
    <scope>NUCLEOTIDE SEQUENCE [LARGE SCALE GENOMIC DNA]</scope>
    <source>
        <strain evidence="3">JCM 14969</strain>
    </source>
</reference>